<accession>A0A8H7AQN8</accession>
<dbReference type="Proteomes" id="UP000606974">
    <property type="component" value="Unassembled WGS sequence"/>
</dbReference>
<proteinExistence type="predicted"/>
<reference evidence="1" key="1">
    <citation type="submission" date="2020-02" db="EMBL/GenBank/DDBJ databases">
        <authorList>
            <person name="Palmer J.M."/>
        </authorList>
    </citation>
    <scope>NUCLEOTIDE SEQUENCE</scope>
    <source>
        <strain evidence="1">EPUS1.4</strain>
        <tissue evidence="1">Thallus</tissue>
    </source>
</reference>
<evidence type="ECO:0000313" key="2">
    <source>
        <dbReference type="Proteomes" id="UP000606974"/>
    </source>
</evidence>
<dbReference type="AlphaFoldDB" id="A0A8H7AQN8"/>
<sequence>MLEVNDNSRSTPIVLDDYAFGESMTFSDLFSWRTKCLDAQTLWKWVVRAVRGDDRVRESLGGTRLLETED</sequence>
<name>A0A8H7AQN8_9EURO</name>
<evidence type="ECO:0000313" key="1">
    <source>
        <dbReference type="EMBL" id="KAF7513483.1"/>
    </source>
</evidence>
<dbReference type="EMBL" id="JAACFV010000005">
    <property type="protein sequence ID" value="KAF7513483.1"/>
    <property type="molecule type" value="Genomic_DNA"/>
</dbReference>
<keyword evidence="2" id="KW-1185">Reference proteome</keyword>
<protein>
    <submittedName>
        <fullName evidence="1">Uncharacterized protein</fullName>
    </submittedName>
</protein>
<organism evidence="1 2">
    <name type="scientific">Endocarpon pusillum</name>
    <dbReference type="NCBI Taxonomy" id="364733"/>
    <lineage>
        <taxon>Eukaryota</taxon>
        <taxon>Fungi</taxon>
        <taxon>Dikarya</taxon>
        <taxon>Ascomycota</taxon>
        <taxon>Pezizomycotina</taxon>
        <taxon>Eurotiomycetes</taxon>
        <taxon>Chaetothyriomycetidae</taxon>
        <taxon>Verrucariales</taxon>
        <taxon>Verrucariaceae</taxon>
        <taxon>Endocarpon</taxon>
    </lineage>
</organism>
<gene>
    <name evidence="1" type="ORF">GJ744_008777</name>
</gene>
<comment type="caution">
    <text evidence="1">The sequence shown here is derived from an EMBL/GenBank/DDBJ whole genome shotgun (WGS) entry which is preliminary data.</text>
</comment>